<evidence type="ECO:0000256" key="7">
    <source>
        <dbReference type="ARBA" id="ARBA00022729"/>
    </source>
</evidence>
<evidence type="ECO:0000256" key="13">
    <source>
        <dbReference type="PIRSR" id="PIRSR618044-1"/>
    </source>
</evidence>
<keyword evidence="9" id="KW-0133">Cell shape</keyword>
<evidence type="ECO:0000256" key="2">
    <source>
        <dbReference type="ARBA" id="ARBA00004752"/>
    </source>
</evidence>
<dbReference type="UniPathway" id="UPA00219"/>
<dbReference type="SUPFAM" id="SSF69189">
    <property type="entry name" value="Penicillin-binding protein associated domain"/>
    <property type="match status" value="1"/>
</dbReference>
<dbReference type="InterPro" id="IPR037167">
    <property type="entry name" value="Peptidase_S11_C_sf"/>
</dbReference>
<comment type="pathway">
    <text evidence="2">Cell wall biogenesis; peptidoglycan biosynthesis.</text>
</comment>
<protein>
    <recommendedName>
        <fullName evidence="4">serine-type D-Ala-D-Ala carboxypeptidase</fullName>
        <ecNumber evidence="4">3.4.16.4</ecNumber>
    </recommendedName>
</protein>
<dbReference type="Pfam" id="PF00768">
    <property type="entry name" value="Peptidase_S11"/>
    <property type="match status" value="1"/>
</dbReference>
<dbReference type="PANTHER" id="PTHR21581:SF33">
    <property type="entry name" value="D-ALANYL-D-ALANINE CARBOXYPEPTIDASE DACB"/>
    <property type="match status" value="1"/>
</dbReference>
<dbReference type="GO" id="GO:0009252">
    <property type="term" value="P:peptidoglycan biosynthetic process"/>
    <property type="evidence" value="ECO:0007669"/>
    <property type="project" value="UniProtKB-UniPathway"/>
</dbReference>
<evidence type="ECO:0000256" key="12">
    <source>
        <dbReference type="ARBA" id="ARBA00034000"/>
    </source>
</evidence>
<feature type="transmembrane region" description="Helical" evidence="16">
    <location>
        <begin position="35"/>
        <end position="52"/>
    </location>
</feature>
<dbReference type="GO" id="GO:0009002">
    <property type="term" value="F:serine-type D-Ala-D-Ala carboxypeptidase activity"/>
    <property type="evidence" value="ECO:0007669"/>
    <property type="project" value="UniProtKB-EC"/>
</dbReference>
<feature type="binding site" evidence="14">
    <location>
        <position position="287"/>
    </location>
    <ligand>
        <name>substrate</name>
    </ligand>
</feature>
<keyword evidence="5 18" id="KW-0121">Carboxypeptidase</keyword>
<evidence type="ECO:0000256" key="16">
    <source>
        <dbReference type="SAM" id="Phobius"/>
    </source>
</evidence>
<dbReference type="InterPro" id="IPR012338">
    <property type="entry name" value="Beta-lactam/transpept-like"/>
</dbReference>
<dbReference type="SUPFAM" id="SSF56601">
    <property type="entry name" value="beta-lactamase/transpeptidase-like"/>
    <property type="match status" value="1"/>
</dbReference>
<evidence type="ECO:0000256" key="8">
    <source>
        <dbReference type="ARBA" id="ARBA00022801"/>
    </source>
</evidence>
<accession>A0A173Y1V3</accession>
<evidence type="ECO:0000256" key="11">
    <source>
        <dbReference type="ARBA" id="ARBA00023316"/>
    </source>
</evidence>
<dbReference type="InterPro" id="IPR018044">
    <property type="entry name" value="Peptidase_S11"/>
</dbReference>
<dbReference type="Gene3D" id="3.40.710.10">
    <property type="entry name" value="DD-peptidase/beta-lactamase superfamily"/>
    <property type="match status" value="1"/>
</dbReference>
<feature type="active site" description="Acyl-ester intermediate" evidence="13">
    <location>
        <position position="115"/>
    </location>
</feature>
<dbReference type="EMBL" id="CYYM01000002">
    <property type="protein sequence ID" value="CUN56875.1"/>
    <property type="molecule type" value="Genomic_DNA"/>
</dbReference>
<dbReference type="GO" id="GO:0006508">
    <property type="term" value="P:proteolysis"/>
    <property type="evidence" value="ECO:0007669"/>
    <property type="project" value="UniProtKB-KW"/>
</dbReference>
<evidence type="ECO:0000313" key="18">
    <source>
        <dbReference type="EMBL" id="CUN56875.1"/>
    </source>
</evidence>
<dbReference type="InterPro" id="IPR015956">
    <property type="entry name" value="Peniciliin-bd_prot_C_sf"/>
</dbReference>
<dbReference type="GO" id="GO:0008360">
    <property type="term" value="P:regulation of cell shape"/>
    <property type="evidence" value="ECO:0007669"/>
    <property type="project" value="UniProtKB-KW"/>
</dbReference>
<evidence type="ECO:0000256" key="1">
    <source>
        <dbReference type="ARBA" id="ARBA00003217"/>
    </source>
</evidence>
<evidence type="ECO:0000256" key="3">
    <source>
        <dbReference type="ARBA" id="ARBA00007164"/>
    </source>
</evidence>
<sequence>MSETGGVIFSRYRAYIFTTEYAPGWKDMKRRPHKVISVLLLAALIAGMGMACRERSLEIRNKRWEENAETVTQNSGRIFGDEPENLYARSAVLIDADSGRVLFEKEADVIRPMASTTKIMTCIIALEYLKEHPDQTVEVSDQAVSQPKVHLGMQRGEAFYLKDLLYSLMLESHNDSAVAVAEGVAGSVEKFAEKMNAKAAEIGCKDTHFITPNGLDAKDAGGVHSTTAKDLAKIMRYCIMISTEKETFLEVTRAKEYQFQDTEKKRSFSCHNHNTFLDMMDGALSGKTGFTADAGYCYVGSLRRDKRTFIVALLACGWPNNKGYKWKDTRKLMEYGLEHYQYREIDKKMQIPEIKVAGGVDDKKPYQYCLNVPVKIERPAEENSKILIRDGEELRAKLELAKYWNAPLKKGEKVGMLTYYLESQKIAEYPLSIKKTVKKRTVWWCICWVVKNARL</sequence>
<dbReference type="SMART" id="SM00936">
    <property type="entry name" value="PBP5_C"/>
    <property type="match status" value="1"/>
</dbReference>
<comment type="similarity">
    <text evidence="3 15">Belongs to the peptidase S11 family.</text>
</comment>
<keyword evidence="8 18" id="KW-0378">Hydrolase</keyword>
<comment type="catalytic activity">
    <reaction evidence="12">
        <text>Preferential cleavage: (Ac)2-L-Lys-D-Ala-|-D-Ala. Also transpeptidation of peptidyl-alanyl moieties that are N-acyl substituents of D-alanine.</text>
        <dbReference type="EC" id="3.4.16.4"/>
    </reaction>
</comment>
<reference evidence="18 19" key="1">
    <citation type="submission" date="2015-09" db="EMBL/GenBank/DDBJ databases">
        <authorList>
            <consortium name="Pathogen Informatics"/>
        </authorList>
    </citation>
    <scope>NUCLEOTIDE SEQUENCE [LARGE SCALE GENOMIC DNA]</scope>
    <source>
        <strain evidence="18 19">2789STDY5608851</strain>
    </source>
</reference>
<evidence type="ECO:0000256" key="4">
    <source>
        <dbReference type="ARBA" id="ARBA00012448"/>
    </source>
</evidence>
<dbReference type="Pfam" id="PF07943">
    <property type="entry name" value="PBP5_C"/>
    <property type="match status" value="1"/>
</dbReference>
<evidence type="ECO:0000313" key="19">
    <source>
        <dbReference type="Proteomes" id="UP000095380"/>
    </source>
</evidence>
<evidence type="ECO:0000256" key="6">
    <source>
        <dbReference type="ARBA" id="ARBA00022670"/>
    </source>
</evidence>
<evidence type="ECO:0000256" key="10">
    <source>
        <dbReference type="ARBA" id="ARBA00022984"/>
    </source>
</evidence>
<evidence type="ECO:0000256" key="14">
    <source>
        <dbReference type="PIRSR" id="PIRSR618044-2"/>
    </source>
</evidence>
<dbReference type="Proteomes" id="UP000095380">
    <property type="component" value="Unassembled WGS sequence"/>
</dbReference>
<dbReference type="Gene3D" id="2.60.410.10">
    <property type="entry name" value="D-Ala-D-Ala carboxypeptidase, C-terminal domain"/>
    <property type="match status" value="1"/>
</dbReference>
<organism evidence="18 19">
    <name type="scientific">Dorea longicatena</name>
    <dbReference type="NCBI Taxonomy" id="88431"/>
    <lineage>
        <taxon>Bacteria</taxon>
        <taxon>Bacillati</taxon>
        <taxon>Bacillota</taxon>
        <taxon>Clostridia</taxon>
        <taxon>Lachnospirales</taxon>
        <taxon>Lachnospiraceae</taxon>
        <taxon>Dorea</taxon>
    </lineage>
</organism>
<dbReference type="PRINTS" id="PR00725">
    <property type="entry name" value="DADACBPTASE1"/>
</dbReference>
<evidence type="ECO:0000259" key="17">
    <source>
        <dbReference type="SMART" id="SM00936"/>
    </source>
</evidence>
<evidence type="ECO:0000256" key="5">
    <source>
        <dbReference type="ARBA" id="ARBA00022645"/>
    </source>
</evidence>
<feature type="active site" description="Proton acceptor" evidence="13">
    <location>
        <position position="118"/>
    </location>
</feature>
<keyword evidence="10" id="KW-0573">Peptidoglycan synthesis</keyword>
<comment type="function">
    <text evidence="1">Removes C-terminal D-alanyl residues from sugar-peptide cell wall precursors.</text>
</comment>
<dbReference type="InterPro" id="IPR012907">
    <property type="entry name" value="Peptidase_S11_C"/>
</dbReference>
<evidence type="ECO:0000256" key="9">
    <source>
        <dbReference type="ARBA" id="ARBA00022960"/>
    </source>
</evidence>
<dbReference type="PANTHER" id="PTHR21581">
    <property type="entry name" value="D-ALANYL-D-ALANINE CARBOXYPEPTIDASE"/>
    <property type="match status" value="1"/>
</dbReference>
<proteinExistence type="inferred from homology"/>
<feature type="domain" description="Peptidase S11 D-Ala-D-Ala carboxypeptidase A C-terminal" evidence="17">
    <location>
        <begin position="340"/>
        <end position="439"/>
    </location>
</feature>
<dbReference type="GO" id="GO:0071555">
    <property type="term" value="P:cell wall organization"/>
    <property type="evidence" value="ECO:0007669"/>
    <property type="project" value="UniProtKB-KW"/>
</dbReference>
<name>A0A173Y1V3_9FIRM</name>
<keyword evidence="7" id="KW-0732">Signal</keyword>
<dbReference type="AlphaFoldDB" id="A0A173Y1V3"/>
<keyword evidence="16" id="KW-0472">Membrane</keyword>
<evidence type="ECO:0000256" key="15">
    <source>
        <dbReference type="RuleBase" id="RU004016"/>
    </source>
</evidence>
<keyword evidence="11" id="KW-0961">Cell wall biogenesis/degradation</keyword>
<keyword evidence="16" id="KW-1133">Transmembrane helix</keyword>
<keyword evidence="16" id="KW-0812">Transmembrane</keyword>
<feature type="active site" evidence="13">
    <location>
        <position position="172"/>
    </location>
</feature>
<dbReference type="EC" id="3.4.16.4" evidence="4"/>
<dbReference type="InterPro" id="IPR001967">
    <property type="entry name" value="Peptidase_S11_N"/>
</dbReference>
<keyword evidence="6" id="KW-0645">Protease</keyword>
<gene>
    <name evidence="18" type="primary">dacB_1</name>
    <name evidence="18" type="ORF">ERS852408_00567</name>
</gene>